<keyword evidence="1" id="KW-0472">Membrane</keyword>
<dbReference type="GeneID" id="94425107"/>
<dbReference type="AlphaFoldDB" id="A0A2C6LBJ5"/>
<keyword evidence="3" id="KW-1185">Reference proteome</keyword>
<dbReference type="RefSeq" id="XP_067926125.1">
    <property type="nucleotide sequence ID" value="XM_068061896.1"/>
</dbReference>
<dbReference type="EMBL" id="MIGC01000674">
    <property type="protein sequence ID" value="PHJ24452.1"/>
    <property type="molecule type" value="Genomic_DNA"/>
</dbReference>
<keyword evidence="1" id="KW-0812">Transmembrane</keyword>
<reference evidence="2 3" key="1">
    <citation type="journal article" date="2017" name="Int. J. Parasitol.">
        <title>The genome of the protozoan parasite Cystoisospora suis and a reverse vaccinology approach to identify vaccine candidates.</title>
        <authorList>
            <person name="Palmieri N."/>
            <person name="Shrestha A."/>
            <person name="Ruttkowski B."/>
            <person name="Beck T."/>
            <person name="Vogl C."/>
            <person name="Tomley F."/>
            <person name="Blake D.P."/>
            <person name="Joachim A."/>
        </authorList>
    </citation>
    <scope>NUCLEOTIDE SEQUENCE [LARGE SCALE GENOMIC DNA]</scope>
    <source>
        <strain evidence="2 3">Wien I</strain>
    </source>
</reference>
<comment type="caution">
    <text evidence="2">The sequence shown here is derived from an EMBL/GenBank/DDBJ whole genome shotgun (WGS) entry which is preliminary data.</text>
</comment>
<protein>
    <recommendedName>
        <fullName evidence="4">Transmembrane protein</fullName>
    </recommendedName>
</protein>
<feature type="transmembrane region" description="Helical" evidence="1">
    <location>
        <begin position="12"/>
        <end position="36"/>
    </location>
</feature>
<accession>A0A2C6LBJ5</accession>
<evidence type="ECO:0000256" key="1">
    <source>
        <dbReference type="SAM" id="Phobius"/>
    </source>
</evidence>
<sequence>MTHRPSAGVIILQYLFLAGPWCPARIFPASMLFFLVGLRGDRAILMVTVCVGFDLERTLSRGGQTCSW</sequence>
<organism evidence="2 3">
    <name type="scientific">Cystoisospora suis</name>
    <dbReference type="NCBI Taxonomy" id="483139"/>
    <lineage>
        <taxon>Eukaryota</taxon>
        <taxon>Sar</taxon>
        <taxon>Alveolata</taxon>
        <taxon>Apicomplexa</taxon>
        <taxon>Conoidasida</taxon>
        <taxon>Coccidia</taxon>
        <taxon>Eucoccidiorida</taxon>
        <taxon>Eimeriorina</taxon>
        <taxon>Sarcocystidae</taxon>
        <taxon>Cystoisospora</taxon>
    </lineage>
</organism>
<gene>
    <name evidence="2" type="ORF">CSUI_001691</name>
</gene>
<proteinExistence type="predicted"/>
<evidence type="ECO:0008006" key="4">
    <source>
        <dbReference type="Google" id="ProtNLM"/>
    </source>
</evidence>
<keyword evidence="1" id="KW-1133">Transmembrane helix</keyword>
<evidence type="ECO:0000313" key="3">
    <source>
        <dbReference type="Proteomes" id="UP000221165"/>
    </source>
</evidence>
<dbReference type="VEuPathDB" id="ToxoDB:CSUI_001691"/>
<dbReference type="Proteomes" id="UP000221165">
    <property type="component" value="Unassembled WGS sequence"/>
</dbReference>
<evidence type="ECO:0000313" key="2">
    <source>
        <dbReference type="EMBL" id="PHJ24452.1"/>
    </source>
</evidence>
<name>A0A2C6LBJ5_9APIC</name>